<name>A0A2J8A905_9CHLO</name>
<dbReference type="InterPro" id="IPR017853">
    <property type="entry name" value="GH"/>
</dbReference>
<dbReference type="OrthoDB" id="196493at2759"/>
<gene>
    <name evidence="2" type="ORF">TSOC_004408</name>
</gene>
<feature type="non-terminal residue" evidence="2">
    <location>
        <position position="236"/>
    </location>
</feature>
<organism evidence="2 3">
    <name type="scientific">Tetrabaena socialis</name>
    <dbReference type="NCBI Taxonomy" id="47790"/>
    <lineage>
        <taxon>Eukaryota</taxon>
        <taxon>Viridiplantae</taxon>
        <taxon>Chlorophyta</taxon>
        <taxon>core chlorophytes</taxon>
        <taxon>Chlorophyceae</taxon>
        <taxon>CS clade</taxon>
        <taxon>Chlamydomonadales</taxon>
        <taxon>Tetrabaenaceae</taxon>
        <taxon>Tetrabaena</taxon>
    </lineage>
</organism>
<accession>A0A2J8A905</accession>
<dbReference type="AlphaFoldDB" id="A0A2J8A905"/>
<protein>
    <submittedName>
        <fullName evidence="2">1,4-alpha-glucan-branching enzyme, chloroplastic/amyloplastic</fullName>
    </submittedName>
</protein>
<dbReference type="InterPro" id="IPR006047">
    <property type="entry name" value="GH13_cat_dom"/>
</dbReference>
<comment type="caution">
    <text evidence="2">The sequence shown here is derived from an EMBL/GenBank/DDBJ whole genome shotgun (WGS) entry which is preliminary data.</text>
</comment>
<sequence>MLRTNIGLGRGRGLRTCHQQTHADRALPMPPRVGHAVAPFVGAAGASSMLGSSVRAHAAATSPRLEEEEGLGIVAVDPQLAKHVDHLRYRYDGIYWDPPAAERHTWRNARPPRAPALRIYEAHVGMSSEEGKVATYTDFKDTVLPRIAALGYTAVQLMAVQEHAYYGSFGYHVTNPFAVSSRSGTPEELKAMVDEAHRLGLAVLLDVVHSHISSNVEDGLAGLDMGQAEADNYFKQ</sequence>
<dbReference type="Pfam" id="PF00128">
    <property type="entry name" value="Alpha-amylase"/>
    <property type="match status" value="1"/>
</dbReference>
<dbReference type="PANTHER" id="PTHR43651:SF2">
    <property type="entry name" value="1,4-ALPHA-GLUCAN-BRANCHING ENZYME, CHLOROPLASTIC_AMYLOPLASTIC"/>
    <property type="match status" value="1"/>
</dbReference>
<dbReference type="SUPFAM" id="SSF51445">
    <property type="entry name" value="(Trans)glycosidases"/>
    <property type="match status" value="1"/>
</dbReference>
<keyword evidence="3" id="KW-1185">Reference proteome</keyword>
<evidence type="ECO:0000259" key="1">
    <source>
        <dbReference type="Pfam" id="PF00128"/>
    </source>
</evidence>
<evidence type="ECO:0000313" key="2">
    <source>
        <dbReference type="EMBL" id="PNH08999.1"/>
    </source>
</evidence>
<dbReference type="GO" id="GO:0003844">
    <property type="term" value="F:1,4-alpha-glucan branching enzyme activity"/>
    <property type="evidence" value="ECO:0007669"/>
    <property type="project" value="TreeGrafter"/>
</dbReference>
<dbReference type="PANTHER" id="PTHR43651">
    <property type="entry name" value="1,4-ALPHA-GLUCAN-BRANCHING ENZYME"/>
    <property type="match status" value="1"/>
</dbReference>
<dbReference type="GO" id="GO:0005975">
    <property type="term" value="P:carbohydrate metabolic process"/>
    <property type="evidence" value="ECO:0007669"/>
    <property type="project" value="InterPro"/>
</dbReference>
<dbReference type="Gene3D" id="3.20.20.80">
    <property type="entry name" value="Glycosidases"/>
    <property type="match status" value="1"/>
</dbReference>
<dbReference type="Proteomes" id="UP000236333">
    <property type="component" value="Unassembled WGS sequence"/>
</dbReference>
<evidence type="ECO:0000313" key="3">
    <source>
        <dbReference type="Proteomes" id="UP000236333"/>
    </source>
</evidence>
<feature type="domain" description="Glycosyl hydrolase family 13 catalytic" evidence="1">
    <location>
        <begin position="146"/>
        <end position="217"/>
    </location>
</feature>
<dbReference type="GO" id="GO:0005737">
    <property type="term" value="C:cytoplasm"/>
    <property type="evidence" value="ECO:0007669"/>
    <property type="project" value="TreeGrafter"/>
</dbReference>
<proteinExistence type="predicted"/>
<reference evidence="2 3" key="1">
    <citation type="journal article" date="2017" name="Mol. Biol. Evol.">
        <title>The 4-celled Tetrabaena socialis nuclear genome reveals the essential components for genetic control of cell number at the origin of multicellularity in the volvocine lineage.</title>
        <authorList>
            <person name="Featherston J."/>
            <person name="Arakaki Y."/>
            <person name="Hanschen E.R."/>
            <person name="Ferris P.J."/>
            <person name="Michod R.E."/>
            <person name="Olson B.J.S.C."/>
            <person name="Nozaki H."/>
            <person name="Durand P.M."/>
        </authorList>
    </citation>
    <scope>NUCLEOTIDE SEQUENCE [LARGE SCALE GENOMIC DNA]</scope>
    <source>
        <strain evidence="2 3">NIES-571</strain>
    </source>
</reference>
<dbReference type="EMBL" id="PGGS01000108">
    <property type="protein sequence ID" value="PNH08999.1"/>
    <property type="molecule type" value="Genomic_DNA"/>
</dbReference>